<dbReference type="InterPro" id="IPR034746">
    <property type="entry name" value="POTRA"/>
</dbReference>
<keyword evidence="3 10" id="KW-0132">Cell division</keyword>
<protein>
    <submittedName>
        <fullName evidence="10">Cell division septal protein FtsQ</fullName>
    </submittedName>
</protein>
<dbReference type="GO" id="GO:0005886">
    <property type="term" value="C:plasma membrane"/>
    <property type="evidence" value="ECO:0007669"/>
    <property type="project" value="TreeGrafter"/>
</dbReference>
<evidence type="ECO:0000256" key="1">
    <source>
        <dbReference type="ARBA" id="ARBA00004370"/>
    </source>
</evidence>
<name>A0A1M5WZJ9_9FIRM</name>
<dbReference type="AlphaFoldDB" id="A0A1M5WZJ9"/>
<feature type="transmembrane region" description="Helical" evidence="8">
    <location>
        <begin position="14"/>
        <end position="37"/>
    </location>
</feature>
<dbReference type="OrthoDB" id="1863274at2"/>
<comment type="subcellular location">
    <subcellularLocation>
        <location evidence="1">Membrane</location>
    </subcellularLocation>
</comment>
<dbReference type="GO" id="GO:0051301">
    <property type="term" value="P:cell division"/>
    <property type="evidence" value="ECO:0007669"/>
    <property type="project" value="UniProtKB-KW"/>
</dbReference>
<evidence type="ECO:0000313" key="11">
    <source>
        <dbReference type="Proteomes" id="UP000183995"/>
    </source>
</evidence>
<keyword evidence="7" id="KW-0131">Cell cycle</keyword>
<evidence type="ECO:0000256" key="4">
    <source>
        <dbReference type="ARBA" id="ARBA00022692"/>
    </source>
</evidence>
<keyword evidence="2" id="KW-1003">Cell membrane</keyword>
<keyword evidence="11" id="KW-1185">Reference proteome</keyword>
<evidence type="ECO:0000256" key="2">
    <source>
        <dbReference type="ARBA" id="ARBA00022475"/>
    </source>
</evidence>
<dbReference type="InterPro" id="IPR050487">
    <property type="entry name" value="FtsQ_DivIB"/>
</dbReference>
<organism evidence="10 11">
    <name type="scientific">Sporobacter termitidis DSM 10068</name>
    <dbReference type="NCBI Taxonomy" id="1123282"/>
    <lineage>
        <taxon>Bacteria</taxon>
        <taxon>Bacillati</taxon>
        <taxon>Bacillota</taxon>
        <taxon>Clostridia</taxon>
        <taxon>Eubacteriales</taxon>
        <taxon>Oscillospiraceae</taxon>
        <taxon>Sporobacter</taxon>
    </lineage>
</organism>
<dbReference type="STRING" id="1123282.SAMN02745823_01488"/>
<keyword evidence="4 8" id="KW-0812">Transmembrane</keyword>
<keyword evidence="6 8" id="KW-0472">Membrane</keyword>
<evidence type="ECO:0000259" key="9">
    <source>
        <dbReference type="PROSITE" id="PS51779"/>
    </source>
</evidence>
<reference evidence="10 11" key="1">
    <citation type="submission" date="2016-11" db="EMBL/GenBank/DDBJ databases">
        <authorList>
            <person name="Jaros S."/>
            <person name="Januszkiewicz K."/>
            <person name="Wedrychowicz H."/>
        </authorList>
    </citation>
    <scope>NUCLEOTIDE SEQUENCE [LARGE SCALE GENOMIC DNA]</scope>
    <source>
        <strain evidence="10 11">DSM 10068</strain>
    </source>
</reference>
<dbReference type="Proteomes" id="UP000183995">
    <property type="component" value="Unassembled WGS sequence"/>
</dbReference>
<dbReference type="PROSITE" id="PS51779">
    <property type="entry name" value="POTRA"/>
    <property type="match status" value="1"/>
</dbReference>
<evidence type="ECO:0000256" key="8">
    <source>
        <dbReference type="SAM" id="Phobius"/>
    </source>
</evidence>
<sequence>MADDKYYRRRRRGAVLYTPIAAILIIVIVIFGISVFFRISDIEVKGAGKYTVDQIISASGIKIGDNLVFIDPGAVAAAIKTNLPYLSDVQISKIVPDKIAINVTESQPLAAVSVDNTWYIIDQKARVLEKTDSATAQGKISVTGLIPTDAPVGRQLAVGDGEQTKLLYLANVLSAIQNAGISGDVQSVDVSNIGNIQFSYGRFTVIMGTGEDADYKMVKLHDVIATLEPDDTGKIDVSQDAPVTARFIPVTPN</sequence>
<feature type="domain" description="POTRA" evidence="9">
    <location>
        <begin position="37"/>
        <end position="106"/>
    </location>
</feature>
<keyword evidence="5 8" id="KW-1133">Transmembrane helix</keyword>
<dbReference type="RefSeq" id="WP_073077286.1">
    <property type="nucleotide sequence ID" value="NZ_FQXV01000004.1"/>
</dbReference>
<evidence type="ECO:0000256" key="3">
    <source>
        <dbReference type="ARBA" id="ARBA00022618"/>
    </source>
</evidence>
<evidence type="ECO:0000256" key="7">
    <source>
        <dbReference type="ARBA" id="ARBA00023306"/>
    </source>
</evidence>
<dbReference type="PANTHER" id="PTHR37820">
    <property type="entry name" value="CELL DIVISION PROTEIN DIVIB"/>
    <property type="match status" value="1"/>
</dbReference>
<gene>
    <name evidence="10" type="ORF">SAMN02745823_01488</name>
</gene>
<dbReference type="PANTHER" id="PTHR37820:SF1">
    <property type="entry name" value="CELL DIVISION PROTEIN FTSQ"/>
    <property type="match status" value="1"/>
</dbReference>
<proteinExistence type="predicted"/>
<evidence type="ECO:0000313" key="10">
    <source>
        <dbReference type="EMBL" id="SHH92951.1"/>
    </source>
</evidence>
<evidence type="ECO:0000256" key="6">
    <source>
        <dbReference type="ARBA" id="ARBA00023136"/>
    </source>
</evidence>
<evidence type="ECO:0000256" key="5">
    <source>
        <dbReference type="ARBA" id="ARBA00022989"/>
    </source>
</evidence>
<dbReference type="InterPro" id="IPR013685">
    <property type="entry name" value="POTRA_FtsQ_type"/>
</dbReference>
<dbReference type="Pfam" id="PF08478">
    <property type="entry name" value="POTRA_1"/>
    <property type="match status" value="1"/>
</dbReference>
<dbReference type="Gene3D" id="3.10.20.310">
    <property type="entry name" value="membrane protein fhac"/>
    <property type="match status" value="1"/>
</dbReference>
<accession>A0A1M5WZJ9</accession>
<dbReference type="EMBL" id="FQXV01000004">
    <property type="protein sequence ID" value="SHH92951.1"/>
    <property type="molecule type" value="Genomic_DNA"/>
</dbReference>